<dbReference type="AlphaFoldDB" id="A7EHM1"/>
<keyword evidence="2" id="KW-1185">Reference proteome</keyword>
<dbReference type="GeneID" id="5490830"/>
<gene>
    <name evidence="1" type="ORF">SS1G_04813</name>
</gene>
<name>A7EHM1_SCLS1</name>
<protein>
    <submittedName>
        <fullName evidence="1">Uncharacterized protein</fullName>
    </submittedName>
</protein>
<dbReference type="InParanoid" id="A7EHM1"/>
<dbReference type="Proteomes" id="UP000001312">
    <property type="component" value="Unassembled WGS sequence"/>
</dbReference>
<dbReference type="RefSeq" id="XP_001595005.1">
    <property type="nucleotide sequence ID" value="XM_001594955.1"/>
</dbReference>
<dbReference type="KEGG" id="ssl:SS1G_04813"/>
<organism evidence="1 2">
    <name type="scientific">Sclerotinia sclerotiorum (strain ATCC 18683 / 1980 / Ss-1)</name>
    <name type="common">White mold</name>
    <name type="synonym">Whetzelinia sclerotiorum</name>
    <dbReference type="NCBI Taxonomy" id="665079"/>
    <lineage>
        <taxon>Eukaryota</taxon>
        <taxon>Fungi</taxon>
        <taxon>Dikarya</taxon>
        <taxon>Ascomycota</taxon>
        <taxon>Pezizomycotina</taxon>
        <taxon>Leotiomycetes</taxon>
        <taxon>Helotiales</taxon>
        <taxon>Sclerotiniaceae</taxon>
        <taxon>Sclerotinia</taxon>
    </lineage>
</organism>
<reference evidence="2" key="1">
    <citation type="journal article" date="2011" name="PLoS Genet.">
        <title>Genomic analysis of the necrotrophic fungal pathogens Sclerotinia sclerotiorum and Botrytis cinerea.</title>
        <authorList>
            <person name="Amselem J."/>
            <person name="Cuomo C.A."/>
            <person name="van Kan J.A."/>
            <person name="Viaud M."/>
            <person name="Benito E.P."/>
            <person name="Couloux A."/>
            <person name="Coutinho P.M."/>
            <person name="de Vries R.P."/>
            <person name="Dyer P.S."/>
            <person name="Fillinger S."/>
            <person name="Fournier E."/>
            <person name="Gout L."/>
            <person name="Hahn M."/>
            <person name="Kohn L."/>
            <person name="Lapalu N."/>
            <person name="Plummer K.M."/>
            <person name="Pradier J.M."/>
            <person name="Quevillon E."/>
            <person name="Sharon A."/>
            <person name="Simon A."/>
            <person name="ten Have A."/>
            <person name="Tudzynski B."/>
            <person name="Tudzynski P."/>
            <person name="Wincker P."/>
            <person name="Andrew M."/>
            <person name="Anthouard V."/>
            <person name="Beever R.E."/>
            <person name="Beffa R."/>
            <person name="Benoit I."/>
            <person name="Bouzid O."/>
            <person name="Brault B."/>
            <person name="Chen Z."/>
            <person name="Choquer M."/>
            <person name="Collemare J."/>
            <person name="Cotton P."/>
            <person name="Danchin E.G."/>
            <person name="Da Silva C."/>
            <person name="Gautier A."/>
            <person name="Giraud C."/>
            <person name="Giraud T."/>
            <person name="Gonzalez C."/>
            <person name="Grossetete S."/>
            <person name="Guldener U."/>
            <person name="Henrissat B."/>
            <person name="Howlett B.J."/>
            <person name="Kodira C."/>
            <person name="Kretschmer M."/>
            <person name="Lappartient A."/>
            <person name="Leroch M."/>
            <person name="Levis C."/>
            <person name="Mauceli E."/>
            <person name="Neuveglise C."/>
            <person name="Oeser B."/>
            <person name="Pearson M."/>
            <person name="Poulain J."/>
            <person name="Poussereau N."/>
            <person name="Quesneville H."/>
            <person name="Rascle C."/>
            <person name="Schumacher J."/>
            <person name="Segurens B."/>
            <person name="Sexton A."/>
            <person name="Silva E."/>
            <person name="Sirven C."/>
            <person name="Soanes D.M."/>
            <person name="Talbot N.J."/>
            <person name="Templeton M."/>
            <person name="Yandava C."/>
            <person name="Yarden O."/>
            <person name="Zeng Q."/>
            <person name="Rollins J.A."/>
            <person name="Lebrun M.H."/>
            <person name="Dickman M."/>
        </authorList>
    </citation>
    <scope>NUCLEOTIDE SEQUENCE [LARGE SCALE GENOMIC DNA]</scope>
    <source>
        <strain evidence="2">ATCC 18683 / 1980 / Ss-1</strain>
    </source>
</reference>
<accession>A7EHM1</accession>
<proteinExistence type="predicted"/>
<evidence type="ECO:0000313" key="1">
    <source>
        <dbReference type="EMBL" id="EDO02337.1"/>
    </source>
</evidence>
<dbReference type="HOGENOM" id="CLU_2470444_0_0_1"/>
<dbReference type="EMBL" id="CH476625">
    <property type="protein sequence ID" value="EDO02337.1"/>
    <property type="molecule type" value="Genomic_DNA"/>
</dbReference>
<evidence type="ECO:0000313" key="2">
    <source>
        <dbReference type="Proteomes" id="UP000001312"/>
    </source>
</evidence>
<sequence length="88" mass="9878">MSSPPPRPRYPIFATKQLSHVPIPNVHTFQEGVSGLMKIKSSGRSCHRITVHSLPAVLSTGRVRSKLYIETQHDHLIVKSTSSYRKSE</sequence>